<evidence type="ECO:0000313" key="4">
    <source>
        <dbReference type="Proteomes" id="UP000244223"/>
    </source>
</evidence>
<comment type="caution">
    <text evidence="3">The sequence shown here is derived from an EMBL/GenBank/DDBJ whole genome shotgun (WGS) entry which is preliminary data.</text>
</comment>
<keyword evidence="1" id="KW-0175">Coiled coil</keyword>
<dbReference type="Gene3D" id="1.10.1220.10">
    <property type="entry name" value="Met repressor-like"/>
    <property type="match status" value="1"/>
</dbReference>
<evidence type="ECO:0000259" key="2">
    <source>
        <dbReference type="Pfam" id="PF03869"/>
    </source>
</evidence>
<dbReference type="InterPro" id="IPR013321">
    <property type="entry name" value="Arc_rbn_hlx_hlx"/>
</dbReference>
<reference evidence="3 4" key="1">
    <citation type="submission" date="2018-04" db="EMBL/GenBank/DDBJ databases">
        <title>Genomic Encyclopedia of Archaeal and Bacterial Type Strains, Phase II (KMG-II): from individual species to whole genera.</title>
        <authorList>
            <person name="Goeker M."/>
        </authorList>
    </citation>
    <scope>NUCLEOTIDE SEQUENCE [LARGE SCALE GENOMIC DNA]</scope>
    <source>
        <strain evidence="3 4">DSM 5822</strain>
    </source>
</reference>
<dbReference type="SUPFAM" id="SSF47598">
    <property type="entry name" value="Ribbon-helix-helix"/>
    <property type="match status" value="1"/>
</dbReference>
<dbReference type="Pfam" id="PF03869">
    <property type="entry name" value="Arc"/>
    <property type="match status" value="1"/>
</dbReference>
<dbReference type="InterPro" id="IPR010985">
    <property type="entry name" value="Ribbon_hlx_hlx"/>
</dbReference>
<dbReference type="RefSeq" id="WP_107864711.1">
    <property type="nucleotide sequence ID" value="NZ_QAON01000003.1"/>
</dbReference>
<protein>
    <submittedName>
        <fullName evidence="3">Arc-like DNA binding dprotein</fullName>
    </submittedName>
</protein>
<evidence type="ECO:0000256" key="1">
    <source>
        <dbReference type="SAM" id="Coils"/>
    </source>
</evidence>
<feature type="coiled-coil region" evidence="1">
    <location>
        <begin position="63"/>
        <end position="90"/>
    </location>
</feature>
<dbReference type="OrthoDB" id="8685865at2"/>
<organism evidence="3 4">
    <name type="scientific">Agitococcus lubricus</name>
    <dbReference type="NCBI Taxonomy" id="1077255"/>
    <lineage>
        <taxon>Bacteria</taxon>
        <taxon>Pseudomonadati</taxon>
        <taxon>Pseudomonadota</taxon>
        <taxon>Gammaproteobacteria</taxon>
        <taxon>Moraxellales</taxon>
        <taxon>Moraxellaceae</taxon>
        <taxon>Agitococcus</taxon>
    </lineage>
</organism>
<dbReference type="GO" id="GO:0003677">
    <property type="term" value="F:DNA binding"/>
    <property type="evidence" value="ECO:0007669"/>
    <property type="project" value="InterPro"/>
</dbReference>
<proteinExistence type="predicted"/>
<evidence type="ECO:0000313" key="3">
    <source>
        <dbReference type="EMBL" id="PTQ90260.1"/>
    </source>
</evidence>
<sequence length="90" mass="10195">MSKYLNDAYNLRLPAELKAQIAESAKAHNRSLNADIVLRLQQSFLNDSSVTPLEIMQKAEHFLAETMAMRAQVEQQLEKLTALLEQHSAK</sequence>
<dbReference type="AlphaFoldDB" id="A0A2T5J1E1"/>
<keyword evidence="4" id="KW-1185">Reference proteome</keyword>
<gene>
    <name evidence="3" type="ORF">C8N29_10312</name>
</gene>
<accession>A0A2T5J1E1</accession>
<dbReference type="EMBL" id="QAON01000003">
    <property type="protein sequence ID" value="PTQ90260.1"/>
    <property type="molecule type" value="Genomic_DNA"/>
</dbReference>
<dbReference type="Proteomes" id="UP000244223">
    <property type="component" value="Unassembled WGS sequence"/>
</dbReference>
<dbReference type="InterPro" id="IPR005569">
    <property type="entry name" value="Arc_DNA-bd_dom"/>
</dbReference>
<name>A0A2T5J1E1_9GAMM</name>
<dbReference type="GO" id="GO:0006355">
    <property type="term" value="P:regulation of DNA-templated transcription"/>
    <property type="evidence" value="ECO:0007669"/>
    <property type="project" value="InterPro"/>
</dbReference>
<feature type="domain" description="Arc-like DNA binding" evidence="2">
    <location>
        <begin position="7"/>
        <end position="51"/>
    </location>
</feature>